<dbReference type="WBParaSite" id="TCNE_0001056301-mRNA-1">
    <property type="protein sequence ID" value="TCNE_0001056301-mRNA-1"/>
    <property type="gene ID" value="TCNE_0001056301"/>
</dbReference>
<reference evidence="1 2" key="2">
    <citation type="submission" date="2018-11" db="EMBL/GenBank/DDBJ databases">
        <authorList>
            <consortium name="Pathogen Informatics"/>
        </authorList>
    </citation>
    <scope>NUCLEOTIDE SEQUENCE [LARGE SCALE GENOMIC DNA]</scope>
</reference>
<organism evidence="2 3">
    <name type="scientific">Toxocara canis</name>
    <name type="common">Canine roundworm</name>
    <dbReference type="NCBI Taxonomy" id="6265"/>
    <lineage>
        <taxon>Eukaryota</taxon>
        <taxon>Metazoa</taxon>
        <taxon>Ecdysozoa</taxon>
        <taxon>Nematoda</taxon>
        <taxon>Chromadorea</taxon>
        <taxon>Rhabditida</taxon>
        <taxon>Spirurina</taxon>
        <taxon>Ascaridomorpha</taxon>
        <taxon>Ascaridoidea</taxon>
        <taxon>Toxocaridae</taxon>
        <taxon>Toxocara</taxon>
    </lineage>
</organism>
<evidence type="ECO:0000313" key="3">
    <source>
        <dbReference type="WBParaSite" id="TCNE_0001056301-mRNA-1"/>
    </source>
</evidence>
<keyword evidence="2" id="KW-1185">Reference proteome</keyword>
<accession>A0A183UPZ3</accession>
<sequence>MKTIKHVSNFQRTRAPVASIVSKYALSAIESTGGWSFGDRRGQKWVLNMSTAGNADGGVLRGSDVPSVS</sequence>
<protein>
    <submittedName>
        <fullName evidence="3">DUF2793 domain-containing protein</fullName>
    </submittedName>
</protein>
<proteinExistence type="predicted"/>
<name>A0A183UPZ3_TOXCA</name>
<evidence type="ECO:0000313" key="2">
    <source>
        <dbReference type="Proteomes" id="UP000050794"/>
    </source>
</evidence>
<dbReference type="AlphaFoldDB" id="A0A183UPZ3"/>
<reference evidence="3" key="1">
    <citation type="submission" date="2016-06" db="UniProtKB">
        <authorList>
            <consortium name="WormBaseParasite"/>
        </authorList>
    </citation>
    <scope>IDENTIFICATION</scope>
</reference>
<dbReference type="Proteomes" id="UP000050794">
    <property type="component" value="Unassembled WGS sequence"/>
</dbReference>
<dbReference type="EMBL" id="UYWY01020542">
    <property type="protein sequence ID" value="VDM41884.1"/>
    <property type="molecule type" value="Genomic_DNA"/>
</dbReference>
<gene>
    <name evidence="1" type="ORF">TCNE_LOCUS10563</name>
</gene>
<evidence type="ECO:0000313" key="1">
    <source>
        <dbReference type="EMBL" id="VDM41884.1"/>
    </source>
</evidence>